<protein>
    <recommendedName>
        <fullName evidence="6">Transporter</fullName>
    </recommendedName>
</protein>
<dbReference type="OrthoDB" id="9762833at2"/>
<keyword evidence="6" id="KW-0769">Symport</keyword>
<dbReference type="InterPro" id="IPR037272">
    <property type="entry name" value="SNS_sf"/>
</dbReference>
<evidence type="ECO:0000256" key="1">
    <source>
        <dbReference type="ARBA" id="ARBA00004141"/>
    </source>
</evidence>
<dbReference type="PRINTS" id="PR00176">
    <property type="entry name" value="NANEUSMPORT"/>
</dbReference>
<feature type="transmembrane region" description="Helical" evidence="7">
    <location>
        <begin position="91"/>
        <end position="115"/>
    </location>
</feature>
<feature type="transmembrane region" description="Helical" evidence="7">
    <location>
        <begin position="46"/>
        <end position="70"/>
    </location>
</feature>
<dbReference type="GO" id="GO:0015293">
    <property type="term" value="F:symporter activity"/>
    <property type="evidence" value="ECO:0007669"/>
    <property type="project" value="UniProtKB-KW"/>
</dbReference>
<feature type="transmembrane region" description="Helical" evidence="7">
    <location>
        <begin position="255"/>
        <end position="279"/>
    </location>
</feature>
<dbReference type="CDD" id="cd10336">
    <property type="entry name" value="SLC6sbd_Tyt1-Like"/>
    <property type="match status" value="1"/>
</dbReference>
<keyword evidence="4 7" id="KW-1133">Transmembrane helix</keyword>
<keyword evidence="2 6" id="KW-0813">Transport</keyword>
<evidence type="ECO:0000256" key="5">
    <source>
        <dbReference type="ARBA" id="ARBA00023136"/>
    </source>
</evidence>
<accession>A0A1D8GK55</accession>
<evidence type="ECO:0000313" key="8">
    <source>
        <dbReference type="EMBL" id="AOT71297.1"/>
    </source>
</evidence>
<dbReference type="GO" id="GO:0016020">
    <property type="term" value="C:membrane"/>
    <property type="evidence" value="ECO:0007669"/>
    <property type="project" value="UniProtKB-SubCell"/>
</dbReference>
<dbReference type="PROSITE" id="PS50267">
    <property type="entry name" value="NA_NEUROTRAN_SYMP_3"/>
    <property type="match status" value="1"/>
</dbReference>
<dbReference type="InterPro" id="IPR000175">
    <property type="entry name" value="Na/ntran_symport"/>
</dbReference>
<evidence type="ECO:0000256" key="3">
    <source>
        <dbReference type="ARBA" id="ARBA00022692"/>
    </source>
</evidence>
<dbReference type="Pfam" id="PF00209">
    <property type="entry name" value="SNF"/>
    <property type="match status" value="2"/>
</dbReference>
<reference evidence="8 9" key="1">
    <citation type="submission" date="2016-09" db="EMBL/GenBank/DDBJ databases">
        <title>Genomic analysis reveals versatility of anaerobic energy metabolism of Geosporobacter ferrireducens IRF9 of phylum Firmicutes.</title>
        <authorList>
            <person name="Kim S.-J."/>
        </authorList>
    </citation>
    <scope>NUCLEOTIDE SEQUENCE [LARGE SCALE GENOMIC DNA]</scope>
    <source>
        <strain evidence="8 9">IRF9</strain>
    </source>
</reference>
<dbReference type="KEGG" id="gfe:Gferi_18080"/>
<comment type="similarity">
    <text evidence="6">Belongs to the sodium:neurotransmitter symporter (SNF) (TC 2.A.22) family.</text>
</comment>
<dbReference type="PANTHER" id="PTHR42948">
    <property type="entry name" value="TRANSPORTER"/>
    <property type="match status" value="1"/>
</dbReference>
<evidence type="ECO:0000256" key="2">
    <source>
        <dbReference type="ARBA" id="ARBA00022448"/>
    </source>
</evidence>
<organism evidence="8 9">
    <name type="scientific">Geosporobacter ferrireducens</name>
    <dbReference type="NCBI Taxonomy" id="1424294"/>
    <lineage>
        <taxon>Bacteria</taxon>
        <taxon>Bacillati</taxon>
        <taxon>Bacillota</taxon>
        <taxon>Clostridia</taxon>
        <taxon>Peptostreptococcales</taxon>
        <taxon>Thermotaleaceae</taxon>
        <taxon>Geosporobacter</taxon>
    </lineage>
</organism>
<dbReference type="InterPro" id="IPR047218">
    <property type="entry name" value="YocR/YhdH-like"/>
</dbReference>
<feature type="transmembrane region" description="Helical" evidence="7">
    <location>
        <begin position="389"/>
        <end position="408"/>
    </location>
</feature>
<feature type="transmembrane region" description="Helical" evidence="7">
    <location>
        <begin position="222"/>
        <end position="243"/>
    </location>
</feature>
<dbReference type="NCBIfam" id="NF037979">
    <property type="entry name" value="Na_transp"/>
    <property type="match status" value="1"/>
</dbReference>
<proteinExistence type="inferred from homology"/>
<comment type="subcellular location">
    <subcellularLocation>
        <location evidence="1">Membrane</location>
        <topology evidence="1">Multi-pass membrane protein</topology>
    </subcellularLocation>
</comment>
<sequence>MNSNQANGQREQWGSKIGFILAAAGSAVGLGNLWKFPYMAGKNGGGAFVLVYFVILFLVGFTLMMAELVLGRHTQLNAIGAYRKISKAFTWVGVLGVLAGFLILSFYSVVGGWVINYVVKSATGALHTTDTGALGDMFGQLVGGTVEPILYHGIFMVLTLAIVFGGISGGIEKASKIMMPALFIMMIILAIRSLTFEGASEGVRFLLAPDFSAINRGVVLDALGQVFFSLSLGMGCMITYGSYLSKEENIPQSAIVIPLVDTGVALLAGLAILPAVFAFGFEPGQGPGLMFVTLPAVFAQMPLGRIFELIFFTLVLFAALTSSISLLEVCVAYVVDEWKWNRKITTMTLGAVIFLMGIPASLSNGPWAHIQILGERGFFDTYDFIASNIFLPLGGLMLCLVVGWFWGIDKAVFEATNNGRIRFGLAPIWSFLVRFVAPVAILIVFIRSIM</sequence>
<feature type="transmembrane region" description="Helical" evidence="7">
    <location>
        <begin position="17"/>
        <end position="34"/>
    </location>
</feature>
<feature type="transmembrane region" description="Helical" evidence="7">
    <location>
        <begin position="347"/>
        <end position="368"/>
    </location>
</feature>
<dbReference type="PANTHER" id="PTHR42948:SF1">
    <property type="entry name" value="TRANSPORTER"/>
    <property type="match status" value="1"/>
</dbReference>
<gene>
    <name evidence="8" type="ORF">Gferi_18080</name>
</gene>
<dbReference type="STRING" id="1424294.Gferi_18080"/>
<dbReference type="PROSITE" id="PS00610">
    <property type="entry name" value="NA_NEUROTRAN_SYMP_1"/>
    <property type="match status" value="1"/>
</dbReference>
<keyword evidence="3 6" id="KW-0812">Transmembrane</keyword>
<evidence type="ECO:0000256" key="4">
    <source>
        <dbReference type="ARBA" id="ARBA00022989"/>
    </source>
</evidence>
<dbReference type="RefSeq" id="WP_069978972.1">
    <property type="nucleotide sequence ID" value="NZ_CP017269.1"/>
</dbReference>
<evidence type="ECO:0000313" key="9">
    <source>
        <dbReference type="Proteomes" id="UP000095743"/>
    </source>
</evidence>
<keyword evidence="5 7" id="KW-0472">Membrane</keyword>
<feature type="transmembrane region" description="Helical" evidence="7">
    <location>
        <begin position="149"/>
        <end position="170"/>
    </location>
</feature>
<dbReference type="Proteomes" id="UP000095743">
    <property type="component" value="Chromosome"/>
</dbReference>
<feature type="transmembrane region" description="Helical" evidence="7">
    <location>
        <begin position="428"/>
        <end position="446"/>
    </location>
</feature>
<dbReference type="SUPFAM" id="SSF161070">
    <property type="entry name" value="SNF-like"/>
    <property type="match status" value="1"/>
</dbReference>
<keyword evidence="9" id="KW-1185">Reference proteome</keyword>
<dbReference type="AlphaFoldDB" id="A0A1D8GK55"/>
<feature type="transmembrane region" description="Helical" evidence="7">
    <location>
        <begin position="310"/>
        <end position="335"/>
    </location>
</feature>
<feature type="transmembrane region" description="Helical" evidence="7">
    <location>
        <begin position="177"/>
        <end position="196"/>
    </location>
</feature>
<evidence type="ECO:0000256" key="6">
    <source>
        <dbReference type="RuleBase" id="RU003732"/>
    </source>
</evidence>
<name>A0A1D8GK55_9FIRM</name>
<dbReference type="EMBL" id="CP017269">
    <property type="protein sequence ID" value="AOT71297.1"/>
    <property type="molecule type" value="Genomic_DNA"/>
</dbReference>
<evidence type="ECO:0000256" key="7">
    <source>
        <dbReference type="SAM" id="Phobius"/>
    </source>
</evidence>